<feature type="domain" description="Reverse transcriptase" evidence="10">
    <location>
        <begin position="1359"/>
        <end position="1537"/>
    </location>
</feature>
<dbReference type="InterPro" id="IPR043128">
    <property type="entry name" value="Rev_trsase/Diguanyl_cyclase"/>
</dbReference>
<gene>
    <name evidence="12" type="primary">Cnig_chr_V.g18294</name>
    <name evidence="12" type="ORF">B9Z55_018294</name>
</gene>
<dbReference type="GO" id="GO:0004519">
    <property type="term" value="F:endonuclease activity"/>
    <property type="evidence" value="ECO:0007669"/>
    <property type="project" value="UniProtKB-KW"/>
</dbReference>
<dbReference type="PANTHER" id="PTHR37984">
    <property type="entry name" value="PROTEIN CBG26694"/>
    <property type="match status" value="1"/>
</dbReference>
<dbReference type="Gene3D" id="2.40.70.10">
    <property type="entry name" value="Acid Proteases"/>
    <property type="match status" value="1"/>
</dbReference>
<feature type="compositionally biased region" description="Polar residues" evidence="8">
    <location>
        <begin position="243"/>
        <end position="263"/>
    </location>
</feature>
<evidence type="ECO:0000256" key="1">
    <source>
        <dbReference type="ARBA" id="ARBA00012493"/>
    </source>
</evidence>
<keyword evidence="4" id="KW-0540">Nuclease</keyword>
<keyword evidence="5" id="KW-0378">Hydrolase</keyword>
<proteinExistence type="predicted"/>
<keyword evidence="2" id="KW-0808">Transferase</keyword>
<dbReference type="FunFam" id="1.10.340.70:FF:000001">
    <property type="entry name" value="Retrovirus-related Pol polyprotein from transposon gypsy-like Protein"/>
    <property type="match status" value="1"/>
</dbReference>
<feature type="region of interest" description="Disordered" evidence="8">
    <location>
        <begin position="209"/>
        <end position="278"/>
    </location>
</feature>
<dbReference type="PANTHER" id="PTHR37984:SF5">
    <property type="entry name" value="PROTEIN NYNRIN-LIKE"/>
    <property type="match status" value="1"/>
</dbReference>
<feature type="compositionally biased region" description="Basic residues" evidence="8">
    <location>
        <begin position="2243"/>
        <end position="2256"/>
    </location>
</feature>
<dbReference type="FunFam" id="3.30.420.10:FF:000032">
    <property type="entry name" value="Retrovirus-related Pol polyprotein from transposon 297-like Protein"/>
    <property type="match status" value="1"/>
</dbReference>
<evidence type="ECO:0000256" key="7">
    <source>
        <dbReference type="ARBA" id="ARBA00023268"/>
    </source>
</evidence>
<evidence type="ECO:0000256" key="6">
    <source>
        <dbReference type="ARBA" id="ARBA00022918"/>
    </source>
</evidence>
<dbReference type="PROSITE" id="PS50878">
    <property type="entry name" value="RT_POL"/>
    <property type="match status" value="1"/>
</dbReference>
<dbReference type="GO" id="GO:0003676">
    <property type="term" value="F:nucleic acid binding"/>
    <property type="evidence" value="ECO:0007669"/>
    <property type="project" value="InterPro"/>
</dbReference>
<feature type="compositionally biased region" description="Basic and acidic residues" evidence="8">
    <location>
        <begin position="982"/>
        <end position="992"/>
    </location>
</feature>
<dbReference type="Gene3D" id="1.10.340.70">
    <property type="match status" value="1"/>
</dbReference>
<dbReference type="InterPro" id="IPR043502">
    <property type="entry name" value="DNA/RNA_pol_sf"/>
</dbReference>
<sequence length="2256" mass="254924">MNEAQPPVGRPQLREAPRYDGKESFSSFVRSLNDYLNAHLYTEDEGRRMLPFLLTGSSRDAYETLERAVREGPWAALLDRLRDLIHTDDRQMVAQAELSRQTQGGRNVETFFRCCKEICWKAYPGADALATRDAILKSTFINGLQEEIKHHVQRGMPRDAEQALQIAKREESLRNISTNDSLTAAINKLTLQVAAMDNRSSDQVNYIQSNAPQNNWNQRFNGGQGSNRGRGNFRGNHQNRGNSNYRGNNQRGNYQHRGNSQNRGHYHHQHKKNGRPNGGYVNAVFDPCETVQPDSDIINAVSSPVRKPGQFSSLLFVTCIVALLLPTASAWTAVKPMSFIDCSTPNGQALIHPPRPTSCHRSTCDNIRKGFATMQILNQTREEIPSFKCRIEVFNQCTTSTLFIPWYNMSYVRSERPTDIECREAIEDKMWQGKHLKKSPNNLFKSELESNWPSTGFNVDSCQEGRRMVLEKGLVEALPDGKMISSTMVNQNNCQIEDERCESPEALLLWKYSEKKSSCKTIQVGKFAATIGDYILIIDQMENAFPIDSTFQPQHMAKCFSAGTYSSNGLTFFTFEEDAAEKMEMDLMIPVKEEHQRQIPESSKLLNLLPPSEASSVRTTTKTTSPSLPMSKQQVRIARNAENVKPEKEEMPGVSSIGSRAHVEFMKNSYDGKEDTRRNLSMAAMNHKVQYLTKKMEDHFRDNFNRQVEAICHTRNRQLRMWRMFLDLDPQAAMRVLLRRDDIIASFKGRDVVQVSQCSTVVINRINEDRTDGDSCLSKTAAMTTENKLVYIQPGSIEVDHEVENIDCRFISNYIWQDDQGNWKELNTTRNVTEIEEEGIPTYEARQLIFTAGDIYAGVKESSFPMMLAVSFGASIRSLQYQHQQETLKALIGSNGSQGGNNSSKAVVEYVFDGATMIVDGVTSWFTSWYFIAMAVASIIIVVLIVVGVIFVKFYFGKKAVTTLLGINSVKASAPEETEELNEMRRDDDQRSSSRPAQGGWSLPPLFTYIPIIIPLICTATASQSMSNIPFVHIAIADKGFVALWDSGASISYVSRSSANHLNIPIKPGKIRTAKAANGTSFQFLGTFHAPVRIGSVMIDHEFLVAEDECCPGHALLGIDFMKALDRRGIMTSLRPAANKLQIGDNEIQLVGENAKGYDLTNAVMEMINAEELTMKPGGEYFVKLANGRDIDADEAVLLKSTPNGFLAFDNTLFHPLDSRETTLRVVNTSNKTIQLKEGDVIGKGKIVRLQDIAKPRAPDVPKEANWEEQLLETNGSNFMEKIDWAGSDINDDQKKKLMVTFQKFRKAFFNEDGDIGLFKGGIEHIIEIRQDLPFPKSRTYRVPIGNQAEVEKQEKEMLRLDVIEPSKSEFTSPIVLVRKKDGSARFTTDFRLLNAVTKKQNYQIPLIADIVDLASHGKFFTNLDLIQGFFQIPLREQDRHLTAFATPTGTYQYKRMPMGLCGAPHTFQTAVRELQRRTKAKLFCYLDDLLIVSNSIEQHLEDIAEVLEKIADIGFKIKIEKCKFAQPEVTFLGLLVGRHGVKPNPAKVKSIQEFPVPKSPTGVRGFLGMTNYFRRFIKQYAEIAAPLHDLTKKDQEFIWNTEHQTAFEKLKEALCSSPVLQPPRPGRPFVIESDASSIAVGAMLLQAGDDGELHPIAYDSRKLTETERKYPPIETEALGLTFAVKAFRTYILGSPVTAIVDHRPLTSLMHRRDLIGRLAKYQIILQELDLTILYRPGQLNSVCDALSRYIEDEVKEVREKPKKIKDVAEKEAVNVLRFDEIKKIQHATPWIAKLAQQFQEAKSSSLEKYAEKNGVVYCKKKDDTLSILLPNDKGIIDKILKEYHATSHLGAHLGVEKTIANISRRFYWTNLAADVKEFVKRCPSCNRRKTNPHQETKEPLGRLEQLSGAWERLHADICGPFPITAAGNRYIFTIKDDFTKYVMAFPIPKQDATTIADVFVKEVVLRYGAPKVLLTDNGSNFKSVLFEAVLKLLEVNHSLTAPYHKSANGTVERVHRTIEESLSSFVNSKQTDWYEKLPFVMFSINSVPHTVTKISPHRALFGRELSTPEDNLLQPKDQPISTHLDLEDFGECLNRHLKDLHISIKEKLQNQLPRTKDIYERSNRIKERKVQVGSKVFVKRNLPINKLMAKLHGPFKVIGVDKYNVHYMDGHKKKIANKDDVRLEEGMEGSHMEGSCAEGSRGVEEGMEGSRMEVSRENVSGISEGIAESRMAEKSNITSPRRSQRIRWKKEKVRN</sequence>
<comment type="caution">
    <text evidence="12">The sequence shown here is derived from an EMBL/GenBank/DDBJ whole genome shotgun (WGS) entry which is preliminary data.</text>
</comment>
<dbReference type="GO" id="GO:0042575">
    <property type="term" value="C:DNA polymerase complex"/>
    <property type="evidence" value="ECO:0007669"/>
    <property type="project" value="UniProtKB-ARBA"/>
</dbReference>
<dbReference type="InterPro" id="IPR050951">
    <property type="entry name" value="Retrovirus_Pol_polyprotein"/>
</dbReference>
<feature type="transmembrane region" description="Helical" evidence="9">
    <location>
        <begin position="1001"/>
        <end position="1022"/>
    </location>
</feature>
<dbReference type="FunFam" id="3.10.20.370:FF:000001">
    <property type="entry name" value="Retrovirus-related Pol polyprotein from transposon 17.6-like protein"/>
    <property type="match status" value="1"/>
</dbReference>
<dbReference type="SUPFAM" id="SSF56672">
    <property type="entry name" value="DNA/RNA polymerases"/>
    <property type="match status" value="1"/>
</dbReference>
<dbReference type="Proteomes" id="UP000230233">
    <property type="component" value="Chromosome V"/>
</dbReference>
<keyword evidence="9" id="KW-0812">Transmembrane</keyword>
<feature type="compositionally biased region" description="Low complexity" evidence="8">
    <location>
        <begin position="229"/>
        <end position="242"/>
    </location>
</feature>
<evidence type="ECO:0000256" key="4">
    <source>
        <dbReference type="ARBA" id="ARBA00022722"/>
    </source>
</evidence>
<protein>
    <recommendedName>
        <fullName evidence="1">RNA-directed DNA polymerase</fullName>
        <ecNumber evidence="1">2.7.7.49</ecNumber>
    </recommendedName>
</protein>
<keyword evidence="9" id="KW-0472">Membrane</keyword>
<feature type="region of interest" description="Disordered" evidence="8">
    <location>
        <begin position="599"/>
        <end position="632"/>
    </location>
</feature>
<evidence type="ECO:0000259" key="11">
    <source>
        <dbReference type="PROSITE" id="PS50994"/>
    </source>
</evidence>
<feature type="domain" description="Integrase catalytic" evidence="11">
    <location>
        <begin position="1896"/>
        <end position="2065"/>
    </location>
</feature>
<evidence type="ECO:0000256" key="5">
    <source>
        <dbReference type="ARBA" id="ARBA00022759"/>
    </source>
</evidence>
<keyword evidence="5" id="KW-0255">Endonuclease</keyword>
<feature type="compositionally biased region" description="Polar residues" evidence="8">
    <location>
        <begin position="613"/>
        <end position="632"/>
    </location>
</feature>
<feature type="region of interest" description="Disordered" evidence="8">
    <location>
        <begin position="976"/>
        <end position="999"/>
    </location>
</feature>
<dbReference type="CDD" id="cd09274">
    <property type="entry name" value="RNase_HI_RT_Ty3"/>
    <property type="match status" value="1"/>
</dbReference>
<dbReference type="CDD" id="cd00303">
    <property type="entry name" value="retropepsin_like"/>
    <property type="match status" value="1"/>
</dbReference>
<dbReference type="GO" id="GO:0003964">
    <property type="term" value="F:RNA-directed DNA polymerase activity"/>
    <property type="evidence" value="ECO:0007669"/>
    <property type="project" value="UniProtKB-KW"/>
</dbReference>
<dbReference type="SUPFAM" id="SSF161008">
    <property type="entry name" value="Viral glycoprotein ectodomain-like"/>
    <property type="match status" value="1"/>
</dbReference>
<keyword evidence="9" id="KW-1133">Transmembrane helix</keyword>
<dbReference type="CDD" id="cd01647">
    <property type="entry name" value="RT_LTR"/>
    <property type="match status" value="1"/>
</dbReference>
<dbReference type="Pfam" id="PF13975">
    <property type="entry name" value="gag-asp_proteas"/>
    <property type="match status" value="1"/>
</dbReference>
<dbReference type="STRING" id="1611254.A0A2G5TDH4"/>
<reference evidence="13" key="1">
    <citation type="submission" date="2017-10" db="EMBL/GenBank/DDBJ databases">
        <title>Rapid genome shrinkage in a self-fertile nematode reveals novel sperm competition proteins.</title>
        <authorList>
            <person name="Yin D."/>
            <person name="Schwarz E.M."/>
            <person name="Thomas C.G."/>
            <person name="Felde R.L."/>
            <person name="Korf I.F."/>
            <person name="Cutter A.D."/>
            <person name="Schartner C.M."/>
            <person name="Ralston E.J."/>
            <person name="Meyer B.J."/>
            <person name="Haag E.S."/>
        </authorList>
    </citation>
    <scope>NUCLEOTIDE SEQUENCE [LARGE SCALE GENOMIC DNA]</scope>
    <source>
        <strain evidence="13">JU1422</strain>
    </source>
</reference>
<name>A0A2G5TDH4_9PELO</name>
<dbReference type="InterPro" id="IPR036397">
    <property type="entry name" value="RNaseH_sf"/>
</dbReference>
<dbReference type="Gene3D" id="1.20.5.1890">
    <property type="match status" value="1"/>
</dbReference>
<accession>A0A2G5TDH4</accession>
<dbReference type="Gene3D" id="3.30.420.10">
    <property type="entry name" value="Ribonuclease H-like superfamily/Ribonuclease H"/>
    <property type="match status" value="1"/>
</dbReference>
<organism evidence="12 13">
    <name type="scientific">Caenorhabditis nigoni</name>
    <dbReference type="NCBI Taxonomy" id="1611254"/>
    <lineage>
        <taxon>Eukaryota</taxon>
        <taxon>Metazoa</taxon>
        <taxon>Ecdysozoa</taxon>
        <taxon>Nematoda</taxon>
        <taxon>Chromadorea</taxon>
        <taxon>Rhabditida</taxon>
        <taxon>Rhabditina</taxon>
        <taxon>Rhabditomorpha</taxon>
        <taxon>Rhabditoidea</taxon>
        <taxon>Rhabditidae</taxon>
        <taxon>Peloderinae</taxon>
        <taxon>Caenorhabditis</taxon>
    </lineage>
</organism>
<feature type="region of interest" description="Disordered" evidence="8">
    <location>
        <begin position="2188"/>
        <end position="2256"/>
    </location>
</feature>
<evidence type="ECO:0000313" key="12">
    <source>
        <dbReference type="EMBL" id="PIC25317.1"/>
    </source>
</evidence>
<evidence type="ECO:0000256" key="8">
    <source>
        <dbReference type="SAM" id="MobiDB-lite"/>
    </source>
</evidence>
<dbReference type="SUPFAM" id="SSF53098">
    <property type="entry name" value="Ribonuclease H-like"/>
    <property type="match status" value="1"/>
</dbReference>
<evidence type="ECO:0000256" key="9">
    <source>
        <dbReference type="SAM" id="Phobius"/>
    </source>
</evidence>
<dbReference type="Gene3D" id="3.10.20.370">
    <property type="match status" value="1"/>
</dbReference>
<evidence type="ECO:0000256" key="3">
    <source>
        <dbReference type="ARBA" id="ARBA00022695"/>
    </source>
</evidence>
<feature type="transmembrane region" description="Helical" evidence="9">
    <location>
        <begin position="929"/>
        <end position="956"/>
    </location>
</feature>
<dbReference type="InterPro" id="IPR041588">
    <property type="entry name" value="Integrase_H2C2"/>
</dbReference>
<dbReference type="Pfam" id="PF00665">
    <property type="entry name" value="rve"/>
    <property type="match status" value="1"/>
</dbReference>
<dbReference type="EC" id="2.7.7.49" evidence="1"/>
<dbReference type="FunFam" id="3.30.70.270:FF:000020">
    <property type="entry name" value="Transposon Tf2-6 polyprotein-like Protein"/>
    <property type="match status" value="1"/>
</dbReference>
<keyword evidence="7" id="KW-0511">Multifunctional enzyme</keyword>
<feature type="compositionally biased region" description="Basic residues" evidence="8">
    <location>
        <begin position="264"/>
        <end position="274"/>
    </location>
</feature>
<evidence type="ECO:0000313" key="13">
    <source>
        <dbReference type="Proteomes" id="UP000230233"/>
    </source>
</evidence>
<dbReference type="Pfam" id="PF17919">
    <property type="entry name" value="RT_RNaseH_2"/>
    <property type="match status" value="1"/>
</dbReference>
<dbReference type="Gene3D" id="3.30.70.270">
    <property type="match status" value="2"/>
</dbReference>
<keyword evidence="3" id="KW-0548">Nucleotidyltransferase</keyword>
<dbReference type="InterPro" id="IPR021109">
    <property type="entry name" value="Peptidase_aspartic_dom_sf"/>
</dbReference>
<dbReference type="Gene3D" id="3.10.10.10">
    <property type="entry name" value="HIV Type 1 Reverse Transcriptase, subunit A, domain 1"/>
    <property type="match status" value="1"/>
</dbReference>
<dbReference type="Pfam" id="PF00078">
    <property type="entry name" value="RVT_1"/>
    <property type="match status" value="1"/>
</dbReference>
<dbReference type="Pfam" id="PF17921">
    <property type="entry name" value="Integrase_H2C2"/>
    <property type="match status" value="1"/>
</dbReference>
<dbReference type="InterPro" id="IPR000477">
    <property type="entry name" value="RT_dom"/>
</dbReference>
<dbReference type="EMBL" id="PDUG01000005">
    <property type="protein sequence ID" value="PIC25317.1"/>
    <property type="molecule type" value="Genomic_DNA"/>
</dbReference>
<dbReference type="SUPFAM" id="SSF50630">
    <property type="entry name" value="Acid proteases"/>
    <property type="match status" value="1"/>
</dbReference>
<dbReference type="OrthoDB" id="5868531at2759"/>
<feature type="compositionally biased region" description="Basic and acidic residues" evidence="8">
    <location>
        <begin position="2202"/>
        <end position="2217"/>
    </location>
</feature>
<dbReference type="GO" id="GO:0015074">
    <property type="term" value="P:DNA integration"/>
    <property type="evidence" value="ECO:0007669"/>
    <property type="project" value="InterPro"/>
</dbReference>
<dbReference type="PROSITE" id="PS50994">
    <property type="entry name" value="INTEGRASE"/>
    <property type="match status" value="1"/>
</dbReference>
<dbReference type="InterPro" id="IPR041577">
    <property type="entry name" value="RT_RNaseH_2"/>
</dbReference>
<keyword evidence="13" id="KW-1185">Reference proteome</keyword>
<evidence type="ECO:0000256" key="2">
    <source>
        <dbReference type="ARBA" id="ARBA00022679"/>
    </source>
</evidence>
<dbReference type="InterPro" id="IPR012337">
    <property type="entry name" value="RNaseH-like_sf"/>
</dbReference>
<keyword evidence="6" id="KW-0695">RNA-directed DNA polymerase</keyword>
<dbReference type="InterPro" id="IPR001584">
    <property type="entry name" value="Integrase_cat-core"/>
</dbReference>
<evidence type="ECO:0000259" key="10">
    <source>
        <dbReference type="PROSITE" id="PS50878"/>
    </source>
</evidence>